<dbReference type="InterPro" id="IPR033900">
    <property type="entry name" value="Gram_neg_porin_domain"/>
</dbReference>
<dbReference type="Pfam" id="PF13609">
    <property type="entry name" value="Porin_4"/>
    <property type="match status" value="1"/>
</dbReference>
<dbReference type="SUPFAM" id="SSF56935">
    <property type="entry name" value="Porins"/>
    <property type="match status" value="1"/>
</dbReference>
<protein>
    <recommendedName>
        <fullName evidence="2">Porin domain-containing protein</fullName>
    </recommendedName>
</protein>
<accession>A0ABP3GBD2</accession>
<organism evidence="3 4">
    <name type="scientific">Bowmanella denitrificans</name>
    <dbReference type="NCBI Taxonomy" id="366582"/>
    <lineage>
        <taxon>Bacteria</taxon>
        <taxon>Pseudomonadati</taxon>
        <taxon>Pseudomonadota</taxon>
        <taxon>Gammaproteobacteria</taxon>
        <taxon>Alteromonadales</taxon>
        <taxon>Alteromonadaceae</taxon>
        <taxon>Bowmanella</taxon>
    </lineage>
</organism>
<evidence type="ECO:0000256" key="1">
    <source>
        <dbReference type="SAM" id="SignalP"/>
    </source>
</evidence>
<dbReference type="RefSeq" id="WP_343840182.1">
    <property type="nucleotide sequence ID" value="NZ_BAAAEI010000001.1"/>
</dbReference>
<evidence type="ECO:0000259" key="2">
    <source>
        <dbReference type="Pfam" id="PF13609"/>
    </source>
</evidence>
<name>A0ABP3GBD2_9ALTE</name>
<sequence length="359" mass="40624">MKKILLASMVSLGLSAPQAMADVNLSGFASINAGKVLSGDGAPQYDIPPTFLADYPIVSAYEEEWSFKPETLFGLQVRADMGGGLSATAQVVARGADDFDAQFEWAYLSYELNDNWTLQAGKKRLPLFYYSDFYDVGFAYVWMRPPADTYTWQIFNYTGINALYTGEWGDWSVSGNIYGGREDSDNNRLLSQFFFREPVREIWKNIIGGVLTLNKDWFEARFTHMRYTNERFQAGEQVTWDGSTERDGRFYGIAVNLDFGQFFALSELNRLDLDGNFDSAMLTLGYRLDSVTPYVGYSTYEQKDGEDGEEHNTTFVGLRWDFHTSAAFKVQYDKVDDKSFNLAVAGDSRSLTFGVDLVF</sequence>
<feature type="chain" id="PRO_5047402042" description="Porin domain-containing protein" evidence="1">
    <location>
        <begin position="22"/>
        <end position="359"/>
    </location>
</feature>
<evidence type="ECO:0000313" key="3">
    <source>
        <dbReference type="EMBL" id="GAA0339662.1"/>
    </source>
</evidence>
<gene>
    <name evidence="3" type="ORF">GCM10009092_00170</name>
</gene>
<reference evidence="4" key="1">
    <citation type="journal article" date="2019" name="Int. J. Syst. Evol. Microbiol.">
        <title>The Global Catalogue of Microorganisms (GCM) 10K type strain sequencing project: providing services to taxonomists for standard genome sequencing and annotation.</title>
        <authorList>
            <consortium name="The Broad Institute Genomics Platform"/>
            <consortium name="The Broad Institute Genome Sequencing Center for Infectious Disease"/>
            <person name="Wu L."/>
            <person name="Ma J."/>
        </authorList>
    </citation>
    <scope>NUCLEOTIDE SEQUENCE [LARGE SCALE GENOMIC DNA]</scope>
    <source>
        <strain evidence="4">JCM 13378</strain>
    </source>
</reference>
<dbReference type="InterPro" id="IPR023614">
    <property type="entry name" value="Porin_dom_sf"/>
</dbReference>
<keyword evidence="1" id="KW-0732">Signal</keyword>
<dbReference type="Proteomes" id="UP001501757">
    <property type="component" value="Unassembled WGS sequence"/>
</dbReference>
<feature type="domain" description="Porin" evidence="2">
    <location>
        <begin position="11"/>
        <end position="355"/>
    </location>
</feature>
<keyword evidence="4" id="KW-1185">Reference proteome</keyword>
<dbReference type="EMBL" id="BAAAEI010000001">
    <property type="protein sequence ID" value="GAA0339662.1"/>
    <property type="molecule type" value="Genomic_DNA"/>
</dbReference>
<comment type="caution">
    <text evidence="3">The sequence shown here is derived from an EMBL/GenBank/DDBJ whole genome shotgun (WGS) entry which is preliminary data.</text>
</comment>
<proteinExistence type="predicted"/>
<dbReference type="Gene3D" id="2.40.160.10">
    <property type="entry name" value="Porin"/>
    <property type="match status" value="1"/>
</dbReference>
<evidence type="ECO:0000313" key="4">
    <source>
        <dbReference type="Proteomes" id="UP001501757"/>
    </source>
</evidence>
<feature type="signal peptide" evidence="1">
    <location>
        <begin position="1"/>
        <end position="21"/>
    </location>
</feature>